<feature type="transmembrane region" description="Helical" evidence="1">
    <location>
        <begin position="20"/>
        <end position="38"/>
    </location>
</feature>
<evidence type="ECO:0000256" key="1">
    <source>
        <dbReference type="SAM" id="Phobius"/>
    </source>
</evidence>
<gene>
    <name evidence="2" type="ORF">C9I98_25315</name>
</gene>
<dbReference type="GO" id="GO:0043683">
    <property type="term" value="P:type IV pilus assembly"/>
    <property type="evidence" value="ECO:0007669"/>
    <property type="project" value="InterPro"/>
</dbReference>
<dbReference type="GO" id="GO:0043107">
    <property type="term" value="P:type IV pilus-dependent motility"/>
    <property type="evidence" value="ECO:0007669"/>
    <property type="project" value="InterPro"/>
</dbReference>
<organism evidence="2 3">
    <name type="scientific">Photobacterium sanctipauli</name>
    <dbReference type="NCBI Taxonomy" id="1342794"/>
    <lineage>
        <taxon>Bacteria</taxon>
        <taxon>Pseudomonadati</taxon>
        <taxon>Pseudomonadota</taxon>
        <taxon>Gammaproteobacteria</taxon>
        <taxon>Vibrionales</taxon>
        <taxon>Vibrionaceae</taxon>
        <taxon>Photobacterium</taxon>
    </lineage>
</organism>
<dbReference type="RefSeq" id="WP_036832235.1">
    <property type="nucleotide sequence ID" value="NZ_JGVO01001618.1"/>
</dbReference>
<reference evidence="2 3" key="1">
    <citation type="submission" date="2018-01" db="EMBL/GenBank/DDBJ databases">
        <title>Whole genome sequencing of Histamine producing bacteria.</title>
        <authorList>
            <person name="Butler K."/>
        </authorList>
    </citation>
    <scope>NUCLEOTIDE SEQUENCE [LARGE SCALE GENOMIC DNA]</scope>
    <source>
        <strain evidence="2 3">DSM 100436</strain>
    </source>
</reference>
<evidence type="ECO:0000313" key="2">
    <source>
        <dbReference type="EMBL" id="PSW10228.1"/>
    </source>
</evidence>
<keyword evidence="1" id="KW-1133">Transmembrane helix</keyword>
<dbReference type="InterPro" id="IPR007445">
    <property type="entry name" value="PilO"/>
</dbReference>
<name>A0A2T3N9N9_9GAMM</name>
<dbReference type="Pfam" id="PF04350">
    <property type="entry name" value="PilO"/>
    <property type="match status" value="1"/>
</dbReference>
<sequence length="211" mass="24403">MNRWQTLCDKFELLTKREQWLIAISGWIALLFVGYMVIIEPQVNGLAAAKRQLVSVNNNIINSDNQILVIERQLKADPNRELDERIDLLERQNIQLDEQLEGRVASLVTANEMSALMEQVLQRSQRLKLVALSSQPSVQLLSGNDQGYYIHPVRLSLRGRYFDVVAYLRQLEALPVKYYWRSLNYQVDSYPWADIELEVYTLGESKDFIGG</sequence>
<dbReference type="Proteomes" id="UP000241771">
    <property type="component" value="Unassembled WGS sequence"/>
</dbReference>
<protein>
    <submittedName>
        <fullName evidence="2">MSHA biogenesis protein MshJ</fullName>
    </submittedName>
</protein>
<dbReference type="EMBL" id="PYMA01000028">
    <property type="protein sequence ID" value="PSW10228.1"/>
    <property type="molecule type" value="Genomic_DNA"/>
</dbReference>
<proteinExistence type="predicted"/>
<keyword evidence="1" id="KW-0472">Membrane</keyword>
<dbReference type="AlphaFoldDB" id="A0A2T3N9N9"/>
<dbReference type="OrthoDB" id="9151209at2"/>
<evidence type="ECO:0000313" key="3">
    <source>
        <dbReference type="Proteomes" id="UP000241771"/>
    </source>
</evidence>
<accession>A0A2T3N9N9</accession>
<keyword evidence="3" id="KW-1185">Reference proteome</keyword>
<comment type="caution">
    <text evidence="2">The sequence shown here is derived from an EMBL/GenBank/DDBJ whole genome shotgun (WGS) entry which is preliminary data.</text>
</comment>
<keyword evidence="1" id="KW-0812">Transmembrane</keyword>